<proteinExistence type="predicted"/>
<feature type="chain" id="PRO_5012871840" evidence="1">
    <location>
        <begin position="23"/>
        <end position="230"/>
    </location>
</feature>
<keyword evidence="1" id="KW-0732">Signal</keyword>
<sequence>MFKICIISLLAFVILGFVPVMASNIAIAPIAFGYKCSWFAIKTNDTQKVIEFLNIKDVKESDWSNGIKAVYQVYGKVYITQPIDGWVLVIGNSIPNAGDLRYPDKITPVLMKLSLEFPEVQYFSTHRAVEYHAWAKAINGHIIRAYAYIGEQGETIWNKGGPTKEETELSFSFFNEKAPEANTNAYWERKDLRYPGEEDVIRLAKKWINDKVFQINIISEKNGIIGTLSD</sequence>
<organism evidence="2">
    <name type="scientific">uncultured Sporomusa sp</name>
    <dbReference type="NCBI Taxonomy" id="307249"/>
    <lineage>
        <taxon>Bacteria</taxon>
        <taxon>Bacillati</taxon>
        <taxon>Bacillota</taxon>
        <taxon>Negativicutes</taxon>
        <taxon>Selenomonadales</taxon>
        <taxon>Sporomusaceae</taxon>
        <taxon>Sporomusa</taxon>
        <taxon>environmental samples</taxon>
    </lineage>
</organism>
<feature type="signal peptide" evidence="1">
    <location>
        <begin position="1"/>
        <end position="22"/>
    </location>
</feature>
<evidence type="ECO:0000256" key="1">
    <source>
        <dbReference type="SAM" id="SignalP"/>
    </source>
</evidence>
<dbReference type="AlphaFoldDB" id="A0A212LUE0"/>
<accession>A0A212LUE0</accession>
<reference evidence="2" key="1">
    <citation type="submission" date="2016-08" db="EMBL/GenBank/DDBJ databases">
        <authorList>
            <person name="Seilhamer J.J."/>
        </authorList>
    </citation>
    <scope>NUCLEOTIDE SEQUENCE</scope>
    <source>
        <strain evidence="2">86</strain>
    </source>
</reference>
<evidence type="ECO:0000313" key="2">
    <source>
        <dbReference type="EMBL" id="SCM81009.1"/>
    </source>
</evidence>
<name>A0A212LUE0_9FIRM</name>
<protein>
    <submittedName>
        <fullName evidence="2">Uncharacterized protein</fullName>
    </submittedName>
</protein>
<dbReference type="EMBL" id="FMJE01000003">
    <property type="protein sequence ID" value="SCM81009.1"/>
    <property type="molecule type" value="Genomic_DNA"/>
</dbReference>
<dbReference type="RefSeq" id="WP_288184159.1">
    <property type="nucleotide sequence ID" value="NZ_LT608335.1"/>
</dbReference>
<gene>
    <name evidence="2" type="ORF">KL86SPO_31188</name>
</gene>